<evidence type="ECO:0000313" key="1">
    <source>
        <dbReference type="EMBL" id="GGL46959.1"/>
    </source>
</evidence>
<gene>
    <name evidence="1" type="ORF">GCM10011588_72310</name>
</gene>
<reference evidence="1" key="2">
    <citation type="submission" date="2020-09" db="EMBL/GenBank/DDBJ databases">
        <authorList>
            <person name="Sun Q."/>
            <person name="Zhou Y."/>
        </authorList>
    </citation>
    <scope>NUCLEOTIDE SEQUENCE</scope>
    <source>
        <strain evidence="1">CGMCC 4.3508</strain>
    </source>
</reference>
<comment type="caution">
    <text evidence="1">The sequence shown here is derived from an EMBL/GenBank/DDBJ whole genome shotgun (WGS) entry which is preliminary data.</text>
</comment>
<dbReference type="AlphaFoldDB" id="A0A917W0N7"/>
<dbReference type="EMBL" id="BMMH01000046">
    <property type="protein sequence ID" value="GGL46959.1"/>
    <property type="molecule type" value="Genomic_DNA"/>
</dbReference>
<dbReference type="Proteomes" id="UP000638263">
    <property type="component" value="Unassembled WGS sequence"/>
</dbReference>
<protein>
    <submittedName>
        <fullName evidence="1">Uncharacterized protein</fullName>
    </submittedName>
</protein>
<organism evidence="1 2">
    <name type="scientific">Nocardia jinanensis</name>
    <dbReference type="NCBI Taxonomy" id="382504"/>
    <lineage>
        <taxon>Bacteria</taxon>
        <taxon>Bacillati</taxon>
        <taxon>Actinomycetota</taxon>
        <taxon>Actinomycetes</taxon>
        <taxon>Mycobacteriales</taxon>
        <taxon>Nocardiaceae</taxon>
        <taxon>Nocardia</taxon>
    </lineage>
</organism>
<reference evidence="1" key="1">
    <citation type="journal article" date="2014" name="Int. J. Syst. Evol. Microbiol.">
        <title>Complete genome sequence of Corynebacterium casei LMG S-19264T (=DSM 44701T), isolated from a smear-ripened cheese.</title>
        <authorList>
            <consortium name="US DOE Joint Genome Institute (JGI-PGF)"/>
            <person name="Walter F."/>
            <person name="Albersmeier A."/>
            <person name="Kalinowski J."/>
            <person name="Ruckert C."/>
        </authorList>
    </citation>
    <scope>NUCLEOTIDE SEQUENCE</scope>
    <source>
        <strain evidence="1">CGMCC 4.3508</strain>
    </source>
</reference>
<accession>A0A917W0N7</accession>
<keyword evidence="2" id="KW-1185">Reference proteome</keyword>
<proteinExistence type="predicted"/>
<sequence length="77" mass="9279">MVVQVLRSTHRRRTGTTPDPLFFGEFYRDPQYLGGFRLGARLRGRLPRRALRGRVRTDVEDQYIRTRWLRETRAEMN</sequence>
<evidence type="ECO:0000313" key="2">
    <source>
        <dbReference type="Proteomes" id="UP000638263"/>
    </source>
</evidence>
<name>A0A917W0N7_9NOCA</name>